<feature type="compositionally biased region" description="Low complexity" evidence="8">
    <location>
        <begin position="31"/>
        <end position="48"/>
    </location>
</feature>
<evidence type="ECO:0000313" key="12">
    <source>
        <dbReference type="Proteomes" id="UP001301769"/>
    </source>
</evidence>
<comment type="function">
    <text evidence="1">Involved in the import of GDP-mannose from the cytoplasm into the Golgi lumen.</text>
</comment>
<organism evidence="11 12">
    <name type="scientific">Rhypophila decipiens</name>
    <dbReference type="NCBI Taxonomy" id="261697"/>
    <lineage>
        <taxon>Eukaryota</taxon>
        <taxon>Fungi</taxon>
        <taxon>Dikarya</taxon>
        <taxon>Ascomycota</taxon>
        <taxon>Pezizomycotina</taxon>
        <taxon>Sordariomycetes</taxon>
        <taxon>Sordariomycetidae</taxon>
        <taxon>Sordariales</taxon>
        <taxon>Naviculisporaceae</taxon>
        <taxon>Rhypophila</taxon>
    </lineage>
</organism>
<dbReference type="PANTHER" id="PTHR11132">
    <property type="entry name" value="SOLUTE CARRIER FAMILY 35"/>
    <property type="match status" value="1"/>
</dbReference>
<dbReference type="Proteomes" id="UP001301769">
    <property type="component" value="Unassembled WGS sequence"/>
</dbReference>
<dbReference type="GO" id="GO:0005789">
    <property type="term" value="C:endoplasmic reticulum membrane"/>
    <property type="evidence" value="ECO:0007669"/>
    <property type="project" value="UniProtKB-SubCell"/>
</dbReference>
<dbReference type="EMBL" id="MU858048">
    <property type="protein sequence ID" value="KAK4219366.1"/>
    <property type="molecule type" value="Genomic_DNA"/>
</dbReference>
<evidence type="ECO:0000256" key="9">
    <source>
        <dbReference type="SAM" id="Phobius"/>
    </source>
</evidence>
<feature type="transmembrane region" description="Helical" evidence="9">
    <location>
        <begin position="208"/>
        <end position="228"/>
    </location>
</feature>
<comment type="similarity">
    <text evidence="3">Belongs to the TPT transporter family. SLC35D subfamily.</text>
</comment>
<feature type="domain" description="Sugar phosphate transporter" evidence="10">
    <location>
        <begin position="57"/>
        <end position="347"/>
    </location>
</feature>
<dbReference type="AlphaFoldDB" id="A0AAN7BB53"/>
<feature type="transmembrane region" description="Helical" evidence="9">
    <location>
        <begin position="83"/>
        <end position="103"/>
    </location>
</feature>
<comment type="subcellular location">
    <subcellularLocation>
        <location evidence="2">Endoplasmic reticulum membrane</location>
        <topology evidence="2">Multi-pass membrane protein</topology>
    </subcellularLocation>
</comment>
<evidence type="ECO:0000256" key="7">
    <source>
        <dbReference type="ARBA" id="ARBA00023136"/>
    </source>
</evidence>
<gene>
    <name evidence="11" type="ORF">QBC37DRAFT_134490</name>
</gene>
<feature type="transmembrane region" description="Helical" evidence="9">
    <location>
        <begin position="240"/>
        <end position="264"/>
    </location>
</feature>
<protein>
    <submittedName>
        <fullName evidence="11">Triose-phosphate transporter family-domain-containing protein</fullName>
    </submittedName>
</protein>
<name>A0AAN7BB53_9PEZI</name>
<proteinExistence type="inferred from homology"/>
<evidence type="ECO:0000313" key="11">
    <source>
        <dbReference type="EMBL" id="KAK4219366.1"/>
    </source>
</evidence>
<dbReference type="Pfam" id="PF03151">
    <property type="entry name" value="TPT"/>
    <property type="match status" value="1"/>
</dbReference>
<evidence type="ECO:0000256" key="5">
    <source>
        <dbReference type="ARBA" id="ARBA00022692"/>
    </source>
</evidence>
<evidence type="ECO:0000256" key="6">
    <source>
        <dbReference type="ARBA" id="ARBA00022989"/>
    </source>
</evidence>
<evidence type="ECO:0000256" key="8">
    <source>
        <dbReference type="SAM" id="MobiDB-lite"/>
    </source>
</evidence>
<evidence type="ECO:0000256" key="1">
    <source>
        <dbReference type="ARBA" id="ARBA00003420"/>
    </source>
</evidence>
<keyword evidence="12" id="KW-1185">Reference proteome</keyword>
<feature type="region of interest" description="Disordered" evidence="8">
    <location>
        <begin position="1"/>
        <end position="48"/>
    </location>
</feature>
<keyword evidence="6 9" id="KW-1133">Transmembrane helix</keyword>
<keyword evidence="5 9" id="KW-0812">Transmembrane</keyword>
<dbReference type="InterPro" id="IPR037185">
    <property type="entry name" value="EmrE-like"/>
</dbReference>
<feature type="transmembrane region" description="Helical" evidence="9">
    <location>
        <begin position="56"/>
        <end position="77"/>
    </location>
</feature>
<reference evidence="11" key="2">
    <citation type="submission" date="2023-05" db="EMBL/GenBank/DDBJ databases">
        <authorList>
            <consortium name="Lawrence Berkeley National Laboratory"/>
            <person name="Steindorff A."/>
            <person name="Hensen N."/>
            <person name="Bonometti L."/>
            <person name="Westerberg I."/>
            <person name="Brannstrom I.O."/>
            <person name="Guillou S."/>
            <person name="Cros-Aarteil S."/>
            <person name="Calhoun S."/>
            <person name="Haridas S."/>
            <person name="Kuo A."/>
            <person name="Mondo S."/>
            <person name="Pangilinan J."/>
            <person name="Riley R."/>
            <person name="Labutti K."/>
            <person name="Andreopoulos B."/>
            <person name="Lipzen A."/>
            <person name="Chen C."/>
            <person name="Yanf M."/>
            <person name="Daum C."/>
            <person name="Ng V."/>
            <person name="Clum A."/>
            <person name="Ohm R."/>
            <person name="Martin F."/>
            <person name="Silar P."/>
            <person name="Natvig D."/>
            <person name="Lalanne C."/>
            <person name="Gautier V."/>
            <person name="Ament-Velasquez S.L."/>
            <person name="Kruys A."/>
            <person name="Hutchinson M.I."/>
            <person name="Powell A.J."/>
            <person name="Barry K."/>
            <person name="Miller A.N."/>
            <person name="Grigoriev I.V."/>
            <person name="Debuchy R."/>
            <person name="Gladieux P."/>
            <person name="Thoren M.H."/>
            <person name="Johannesson H."/>
        </authorList>
    </citation>
    <scope>NUCLEOTIDE SEQUENCE</scope>
    <source>
        <strain evidence="11">PSN293</strain>
    </source>
</reference>
<comment type="subunit">
    <text evidence="4">Homooligomer.</text>
</comment>
<comment type="caution">
    <text evidence="11">The sequence shown here is derived from an EMBL/GenBank/DDBJ whole genome shotgun (WGS) entry which is preliminary data.</text>
</comment>
<sequence length="429" mass="46693">MGAEDDLEQQQPLRHEKSDFDVDDDDNFRASTNSIGSSSSSSSPSRQPSSSYSLHPLFYIGSWIFFSNTTILFNKWLIDTKGFRYPVILTCWHLIFATIATQLLARTTTLLDSRHNAKMSGRLYLRAIVPVGLLYSASLVCSNMVYLYLSVAFIQMLKAAAPVAVLFVAWAWGVENPSLQKLLNILVIVAGVALASFGEIAFSWAGFMYQLGGIVFEAMRLVMIQVLLSEERGAAKMDPLVSLYYYAPVCAVMNMLVALATEAFRFEFADLGKTGYGLLLLNAAVAFMLNVSSVFLIGKTSSLVMTLTGILKNILLVIASVMIWHTSITFLQFVGYGIALAGLVYYSVGWDNIVAISNGAAAYLSRLFDSLTSSSSAEDGKPGAAGMNRMPAALRRALVMGLALFAITLVLALGGLWYNTEGIVDLDPV</sequence>
<feature type="transmembrane region" description="Helical" evidence="9">
    <location>
        <begin position="146"/>
        <end position="170"/>
    </location>
</feature>
<dbReference type="InterPro" id="IPR004853">
    <property type="entry name" value="Sugar_P_trans_dom"/>
</dbReference>
<feature type="transmembrane region" description="Helical" evidence="9">
    <location>
        <begin position="304"/>
        <end position="324"/>
    </location>
</feature>
<keyword evidence="7 9" id="KW-0472">Membrane</keyword>
<evidence type="ECO:0000256" key="2">
    <source>
        <dbReference type="ARBA" id="ARBA00004477"/>
    </source>
</evidence>
<dbReference type="SUPFAM" id="SSF103481">
    <property type="entry name" value="Multidrug resistance efflux transporter EmrE"/>
    <property type="match status" value="1"/>
</dbReference>
<feature type="transmembrane region" description="Helical" evidence="9">
    <location>
        <begin position="182"/>
        <end position="202"/>
    </location>
</feature>
<reference evidence="11" key="1">
    <citation type="journal article" date="2023" name="Mol. Phylogenet. Evol.">
        <title>Genome-scale phylogeny and comparative genomics of the fungal order Sordariales.</title>
        <authorList>
            <person name="Hensen N."/>
            <person name="Bonometti L."/>
            <person name="Westerberg I."/>
            <person name="Brannstrom I.O."/>
            <person name="Guillou S."/>
            <person name="Cros-Aarteil S."/>
            <person name="Calhoun S."/>
            <person name="Haridas S."/>
            <person name="Kuo A."/>
            <person name="Mondo S."/>
            <person name="Pangilinan J."/>
            <person name="Riley R."/>
            <person name="LaButti K."/>
            <person name="Andreopoulos B."/>
            <person name="Lipzen A."/>
            <person name="Chen C."/>
            <person name="Yan M."/>
            <person name="Daum C."/>
            <person name="Ng V."/>
            <person name="Clum A."/>
            <person name="Steindorff A."/>
            <person name="Ohm R.A."/>
            <person name="Martin F."/>
            <person name="Silar P."/>
            <person name="Natvig D.O."/>
            <person name="Lalanne C."/>
            <person name="Gautier V."/>
            <person name="Ament-Velasquez S.L."/>
            <person name="Kruys A."/>
            <person name="Hutchinson M.I."/>
            <person name="Powell A.J."/>
            <person name="Barry K."/>
            <person name="Miller A.N."/>
            <person name="Grigoriev I.V."/>
            <person name="Debuchy R."/>
            <person name="Gladieux P."/>
            <person name="Hiltunen Thoren M."/>
            <person name="Johannesson H."/>
        </authorList>
    </citation>
    <scope>NUCLEOTIDE SEQUENCE</scope>
    <source>
        <strain evidence="11">PSN293</strain>
    </source>
</reference>
<evidence type="ECO:0000259" key="10">
    <source>
        <dbReference type="Pfam" id="PF03151"/>
    </source>
</evidence>
<evidence type="ECO:0000256" key="4">
    <source>
        <dbReference type="ARBA" id="ARBA00011182"/>
    </source>
</evidence>
<dbReference type="InterPro" id="IPR050186">
    <property type="entry name" value="TPT_transporter"/>
</dbReference>
<feature type="transmembrane region" description="Helical" evidence="9">
    <location>
        <begin position="123"/>
        <end position="140"/>
    </location>
</feature>
<evidence type="ECO:0000256" key="3">
    <source>
        <dbReference type="ARBA" id="ARBA00010425"/>
    </source>
</evidence>
<feature type="transmembrane region" description="Helical" evidence="9">
    <location>
        <begin position="330"/>
        <end position="348"/>
    </location>
</feature>
<feature type="transmembrane region" description="Helical" evidence="9">
    <location>
        <begin position="276"/>
        <end position="297"/>
    </location>
</feature>
<accession>A0AAN7BB53</accession>
<feature type="transmembrane region" description="Helical" evidence="9">
    <location>
        <begin position="397"/>
        <end position="418"/>
    </location>
</feature>